<dbReference type="EMBL" id="JAAPAO010000183">
    <property type="protein sequence ID" value="KAF4668814.1"/>
    <property type="molecule type" value="Genomic_DNA"/>
</dbReference>
<dbReference type="AlphaFoldDB" id="A0A7J6MBB5"/>
<keyword evidence="1" id="KW-0812">Transmembrane</keyword>
<keyword evidence="3" id="KW-1185">Reference proteome</keyword>
<dbReference type="InterPro" id="IPR007245">
    <property type="entry name" value="PIG-T"/>
</dbReference>
<evidence type="ECO:0000313" key="3">
    <source>
        <dbReference type="Proteomes" id="UP000591131"/>
    </source>
</evidence>
<dbReference type="GO" id="GO:0042765">
    <property type="term" value="C:GPI-anchor transamidase complex"/>
    <property type="evidence" value="ECO:0007669"/>
    <property type="project" value="InterPro"/>
</dbReference>
<keyword evidence="1" id="KW-0472">Membrane</keyword>
<dbReference type="GO" id="GO:0016255">
    <property type="term" value="P:attachment of GPI anchor to protein"/>
    <property type="evidence" value="ECO:0007669"/>
    <property type="project" value="InterPro"/>
</dbReference>
<dbReference type="Pfam" id="PF04113">
    <property type="entry name" value="Gpi16"/>
    <property type="match status" value="2"/>
</dbReference>
<reference evidence="2 3" key="1">
    <citation type="submission" date="2020-04" db="EMBL/GenBank/DDBJ databases">
        <title>Perkinsus chesapeaki whole genome sequence.</title>
        <authorList>
            <person name="Bogema D.R."/>
        </authorList>
    </citation>
    <scope>NUCLEOTIDE SEQUENCE [LARGE SCALE GENOMIC DNA]</scope>
    <source>
        <strain evidence="2">ATCC PRA-425</strain>
    </source>
</reference>
<name>A0A7J6MBB5_PERCH</name>
<protein>
    <submittedName>
        <fullName evidence="2">Uncharacterized protein</fullName>
    </submittedName>
</protein>
<keyword evidence="1" id="KW-1133">Transmembrane helix</keyword>
<comment type="caution">
    <text evidence="2">The sequence shown here is derived from an EMBL/GenBank/DDBJ whole genome shotgun (WGS) entry which is preliminary data.</text>
</comment>
<sequence length="693" mass="76691">VVYEMTVNSTRMAGEGNKYDIFPRGIGNILDMLGESEVEAGFEAHLTRGVWKAKMGSPRTIFPPGAIMMAKMGNSEKEEKWRRLAWSLSGVLGASFEGMGTENLTPWLAVLPCSDRLGLASVLMGAEASKIEFAASEFFSLGLLGSIQTATDGKESLMRMTARLTVQLEPDSALARRLVGMDFQTSISRPCPAIGMENAKITNVPPYPPPPVTVTRSLLRDGGFLADEAYPDRVRAVYFLSLKNRGNETAKISVFDQLPFFLRPLWHSKGVQIGDSGEVEKLNMGLIQLQPTDHWKTASSFHVSVEVAGGSEWQMRVPVLKSHIHTKSYSYACEKGFDMEAAMYEVTIGDDEDDKHTGFTNGLLVMLPMPDFSMPFNVIALSTTVLTIFFSGAYRTLARREIREKSASSNKKIKQSKPLTELSADDLEYEPAKREKLFPSTSEVPDRFILKASAPSPNGKESVGYVEATQENPQVVHFFLSVRKNWENKGIEARLIALALIDAREKWPEVKIAHMYVLADDPSEEIEALGFFPDGSHSRHGGTYKFHYPVANTGSVPKSCGLKLPAFRDASLLSCISMDSPTSYEAQQKLLQSLPAISSDARRDIQKMVVSKVTAFLRYVNKPGDVGGTEKILATVDYIKAQHPELTFVVVSMSGDTAAAPLDRRTFKYIGEDYEFIGNKLYIYKYSPLGKKK</sequence>
<feature type="non-terminal residue" evidence="2">
    <location>
        <position position="693"/>
    </location>
</feature>
<dbReference type="Proteomes" id="UP000591131">
    <property type="component" value="Unassembled WGS sequence"/>
</dbReference>
<organism evidence="2 3">
    <name type="scientific">Perkinsus chesapeaki</name>
    <name type="common">Clam parasite</name>
    <name type="synonym">Perkinsus andrewsi</name>
    <dbReference type="NCBI Taxonomy" id="330153"/>
    <lineage>
        <taxon>Eukaryota</taxon>
        <taxon>Sar</taxon>
        <taxon>Alveolata</taxon>
        <taxon>Perkinsozoa</taxon>
        <taxon>Perkinsea</taxon>
        <taxon>Perkinsida</taxon>
        <taxon>Perkinsidae</taxon>
        <taxon>Perkinsus</taxon>
    </lineage>
</organism>
<dbReference type="OrthoDB" id="331263at2759"/>
<dbReference type="PANTHER" id="PTHR12959:SF11">
    <property type="entry name" value="GPI TRANSAMIDASE COMPONENT PIG-T"/>
    <property type="match status" value="1"/>
</dbReference>
<feature type="transmembrane region" description="Helical" evidence="1">
    <location>
        <begin position="374"/>
        <end position="394"/>
    </location>
</feature>
<gene>
    <name evidence="2" type="ORF">FOL47_002862</name>
</gene>
<evidence type="ECO:0000256" key="1">
    <source>
        <dbReference type="SAM" id="Phobius"/>
    </source>
</evidence>
<accession>A0A7J6MBB5</accession>
<proteinExistence type="predicted"/>
<dbReference type="PANTHER" id="PTHR12959">
    <property type="entry name" value="GPI TRANSAMIDASE COMPONENT PIG-T-RELATED"/>
    <property type="match status" value="1"/>
</dbReference>
<evidence type="ECO:0000313" key="2">
    <source>
        <dbReference type="EMBL" id="KAF4668814.1"/>
    </source>
</evidence>